<evidence type="ECO:0000313" key="1">
    <source>
        <dbReference type="EMBL" id="SIQ13592.1"/>
    </source>
</evidence>
<dbReference type="RefSeq" id="WP_076461809.1">
    <property type="nucleotide sequence ID" value="NZ_FTMN01000002.1"/>
</dbReference>
<proteinExistence type="predicted"/>
<dbReference type="AlphaFoldDB" id="A0A1N6QAM6"/>
<reference evidence="1 2" key="1">
    <citation type="submission" date="2017-01" db="EMBL/GenBank/DDBJ databases">
        <authorList>
            <person name="Mah S.A."/>
            <person name="Swanson W.J."/>
            <person name="Moy G.W."/>
            <person name="Vacquier V.D."/>
        </authorList>
    </citation>
    <scope>NUCLEOTIDE SEQUENCE [LARGE SCALE GENOMIC DNA]</scope>
    <source>
        <strain evidence="1 2">DSM 7027</strain>
    </source>
</reference>
<organism evidence="1 2">
    <name type="scientific">Marinobacterium stanieri</name>
    <dbReference type="NCBI Taxonomy" id="49186"/>
    <lineage>
        <taxon>Bacteria</taxon>
        <taxon>Pseudomonadati</taxon>
        <taxon>Pseudomonadota</taxon>
        <taxon>Gammaproteobacteria</taxon>
        <taxon>Oceanospirillales</taxon>
        <taxon>Oceanospirillaceae</taxon>
        <taxon>Marinobacterium</taxon>
    </lineage>
</organism>
<protein>
    <submittedName>
        <fullName evidence="1">Uncharacterized protein</fullName>
    </submittedName>
</protein>
<accession>A0A1N6QAM6</accession>
<name>A0A1N6QAM6_9GAMM</name>
<evidence type="ECO:0000313" key="2">
    <source>
        <dbReference type="Proteomes" id="UP000186895"/>
    </source>
</evidence>
<keyword evidence="2" id="KW-1185">Reference proteome</keyword>
<dbReference type="Proteomes" id="UP000186895">
    <property type="component" value="Unassembled WGS sequence"/>
</dbReference>
<sequence>MKPKYSDGTSVKTFEQIKSAYPNFIIHRDHPENWPNGPWAQVLPEPVQPTLPALADYKANAHRELVYIFNALADDIAGLYPWFERDTWKDQEYEALTYQSWVNNGSTGAAPSTPTLTGISSARGIALPELVSRVIENSNAWRQVAPQLAGQRQAYADQIEAAADHAAVDSVLEFARAATVSQAA</sequence>
<gene>
    <name evidence="1" type="ORF">SAMN05421647_102378</name>
</gene>
<dbReference type="STRING" id="49186.SAMN05421647_102378"/>
<dbReference type="EMBL" id="FTMN01000002">
    <property type="protein sequence ID" value="SIQ13592.1"/>
    <property type="molecule type" value="Genomic_DNA"/>
</dbReference>